<evidence type="ECO:0000313" key="3">
    <source>
        <dbReference type="Proteomes" id="UP001232148"/>
    </source>
</evidence>
<reference evidence="2" key="1">
    <citation type="submission" date="2021-06" db="EMBL/GenBank/DDBJ databases">
        <title>Comparative genomics, transcriptomics and evolutionary studies reveal genomic signatures of adaptation to plant cell wall in hemibiotrophic fungi.</title>
        <authorList>
            <consortium name="DOE Joint Genome Institute"/>
            <person name="Baroncelli R."/>
            <person name="Diaz J.F."/>
            <person name="Benocci T."/>
            <person name="Peng M."/>
            <person name="Battaglia E."/>
            <person name="Haridas S."/>
            <person name="Andreopoulos W."/>
            <person name="Labutti K."/>
            <person name="Pangilinan J."/>
            <person name="Floch G.L."/>
            <person name="Makela M.R."/>
            <person name="Henrissat B."/>
            <person name="Grigoriev I.V."/>
            <person name="Crouch J.A."/>
            <person name="De Vries R.P."/>
            <person name="Sukno S.A."/>
            <person name="Thon M.R."/>
        </authorList>
    </citation>
    <scope>NUCLEOTIDE SEQUENCE</scope>
    <source>
        <strain evidence="2">MAFF235873</strain>
    </source>
</reference>
<organism evidence="2 3">
    <name type="scientific">Colletotrichum zoysiae</name>
    <dbReference type="NCBI Taxonomy" id="1216348"/>
    <lineage>
        <taxon>Eukaryota</taxon>
        <taxon>Fungi</taxon>
        <taxon>Dikarya</taxon>
        <taxon>Ascomycota</taxon>
        <taxon>Pezizomycotina</taxon>
        <taxon>Sordariomycetes</taxon>
        <taxon>Hypocreomycetidae</taxon>
        <taxon>Glomerellales</taxon>
        <taxon>Glomerellaceae</taxon>
        <taxon>Colletotrichum</taxon>
        <taxon>Colletotrichum graminicola species complex</taxon>
    </lineage>
</organism>
<feature type="region of interest" description="Disordered" evidence="1">
    <location>
        <begin position="30"/>
        <end position="129"/>
    </location>
</feature>
<feature type="compositionally biased region" description="Basic and acidic residues" evidence="1">
    <location>
        <begin position="53"/>
        <end position="69"/>
    </location>
</feature>
<protein>
    <submittedName>
        <fullName evidence="2">Uncharacterized protein</fullName>
    </submittedName>
</protein>
<dbReference type="Proteomes" id="UP001232148">
    <property type="component" value="Unassembled WGS sequence"/>
</dbReference>
<accession>A0AAD9HP61</accession>
<gene>
    <name evidence="2" type="ORF">LX32DRAFT_189053</name>
</gene>
<feature type="compositionally biased region" description="Polar residues" evidence="1">
    <location>
        <begin position="114"/>
        <end position="123"/>
    </location>
</feature>
<feature type="region of interest" description="Disordered" evidence="1">
    <location>
        <begin position="146"/>
        <end position="251"/>
    </location>
</feature>
<feature type="compositionally biased region" description="Basic residues" evidence="1">
    <location>
        <begin position="212"/>
        <end position="225"/>
    </location>
</feature>
<feature type="compositionally biased region" description="Low complexity" evidence="1">
    <location>
        <begin position="193"/>
        <end position="204"/>
    </location>
</feature>
<dbReference type="EMBL" id="MU842830">
    <property type="protein sequence ID" value="KAK2032478.1"/>
    <property type="molecule type" value="Genomic_DNA"/>
</dbReference>
<evidence type="ECO:0000313" key="2">
    <source>
        <dbReference type="EMBL" id="KAK2032478.1"/>
    </source>
</evidence>
<proteinExistence type="predicted"/>
<keyword evidence="3" id="KW-1185">Reference proteome</keyword>
<sequence length="251" mass="28430">MPPAASLSSPPPPHRLQGRLLYYATRLVSTPERPPLPSLLPQAQLRTTLPRTQKVDVRTKKHTRPDEKRDKRRNKSQPPPPPPPVQQSHIHLMSQHRPFLPPVQSAPLPVHRQTVGSTQLQTQKRPRDMDAHTLYIHNGGKEKVLLRSSRNEPPPCPTACGNTHKGDADHQTTNPRAPASLFLASESKQNGTSSQGPSPSSPLSRFEEKKEKGKKNKRKEQRKRGNPLPVLKPRRRRAWHCWPARLLRPQL</sequence>
<comment type="caution">
    <text evidence="2">The sequence shown here is derived from an EMBL/GenBank/DDBJ whole genome shotgun (WGS) entry which is preliminary data.</text>
</comment>
<name>A0AAD9HP61_9PEZI</name>
<dbReference type="AlphaFoldDB" id="A0AAD9HP61"/>
<evidence type="ECO:0000256" key="1">
    <source>
        <dbReference type="SAM" id="MobiDB-lite"/>
    </source>
</evidence>